<dbReference type="InterPro" id="IPR010982">
    <property type="entry name" value="Lambda_DNA-bd_dom_sf"/>
</dbReference>
<feature type="compositionally biased region" description="Basic and acidic residues" evidence="1">
    <location>
        <begin position="17"/>
        <end position="29"/>
    </location>
</feature>
<protein>
    <submittedName>
        <fullName evidence="3">Helix-turn-helix domain-containing protein</fullName>
    </submittedName>
</protein>
<dbReference type="RefSeq" id="WP_258790828.1">
    <property type="nucleotide sequence ID" value="NZ_JANUGQ010000037.1"/>
</dbReference>
<dbReference type="Pfam" id="PF19054">
    <property type="entry name" value="DUF5753"/>
    <property type="match status" value="1"/>
</dbReference>
<keyword evidence="4" id="KW-1185">Reference proteome</keyword>
<organism evidence="3 4">
    <name type="scientific">Streptomyces pyxinae</name>
    <dbReference type="NCBI Taxonomy" id="2970734"/>
    <lineage>
        <taxon>Bacteria</taxon>
        <taxon>Bacillati</taxon>
        <taxon>Actinomycetota</taxon>
        <taxon>Actinomycetes</taxon>
        <taxon>Kitasatosporales</taxon>
        <taxon>Streptomycetaceae</taxon>
        <taxon>Streptomyces</taxon>
    </lineage>
</organism>
<accession>A0ABT2CPY7</accession>
<dbReference type="Proteomes" id="UP001431313">
    <property type="component" value="Unassembled WGS sequence"/>
</dbReference>
<proteinExistence type="predicted"/>
<feature type="region of interest" description="Disordered" evidence="1">
    <location>
        <begin position="1"/>
        <end position="31"/>
    </location>
</feature>
<feature type="domain" description="DUF5753" evidence="2">
    <location>
        <begin position="112"/>
        <end position="291"/>
    </location>
</feature>
<evidence type="ECO:0000313" key="4">
    <source>
        <dbReference type="Proteomes" id="UP001431313"/>
    </source>
</evidence>
<dbReference type="CDD" id="cd00093">
    <property type="entry name" value="HTH_XRE"/>
    <property type="match status" value="1"/>
</dbReference>
<dbReference type="Gene3D" id="1.10.260.40">
    <property type="entry name" value="lambda repressor-like DNA-binding domains"/>
    <property type="match status" value="1"/>
</dbReference>
<evidence type="ECO:0000259" key="2">
    <source>
        <dbReference type="Pfam" id="PF19054"/>
    </source>
</evidence>
<sequence>MVDQRTGASDGDGATEDAERPRRGSREPETSASLRVFGSVVQALRTFVGLERAELAPLLSLSPHTLASIEQGRRTPPPEFLDHADDYLGGTGAVREAGQHITRDQPGLAAWFRRWASMERTAIALYTYECRLIPGLLQPESYMRKLFEDRVPSLSDEEIETQWVARLDRQRLLLRERPHTMFTFIMEEHLFHRRLGGPEVTRELIDNTLALAALRNVEVQLMPLECGSHAGVDGPLQLLETPDHKWHAYCEGQEGGILISDRKVVSTLQKRYARMRGQALDVRESVGVLQRMRGAL</sequence>
<evidence type="ECO:0000256" key="1">
    <source>
        <dbReference type="SAM" id="MobiDB-lite"/>
    </source>
</evidence>
<dbReference type="SUPFAM" id="SSF47413">
    <property type="entry name" value="lambda repressor-like DNA-binding domains"/>
    <property type="match status" value="1"/>
</dbReference>
<dbReference type="EMBL" id="JANUGQ010000037">
    <property type="protein sequence ID" value="MCS0639502.1"/>
    <property type="molecule type" value="Genomic_DNA"/>
</dbReference>
<dbReference type="InterPro" id="IPR043917">
    <property type="entry name" value="DUF5753"/>
</dbReference>
<reference evidence="3" key="1">
    <citation type="submission" date="2022-08" db="EMBL/GenBank/DDBJ databases">
        <authorList>
            <person name="Somphong A."/>
            <person name="Phongsopitanun W."/>
        </authorList>
    </citation>
    <scope>NUCLEOTIDE SEQUENCE</scope>
    <source>
        <strain evidence="3">LP05-1</strain>
    </source>
</reference>
<dbReference type="InterPro" id="IPR001387">
    <property type="entry name" value="Cro/C1-type_HTH"/>
</dbReference>
<evidence type="ECO:0000313" key="3">
    <source>
        <dbReference type="EMBL" id="MCS0639502.1"/>
    </source>
</evidence>
<name>A0ABT2CPY7_9ACTN</name>
<dbReference type="Pfam" id="PF13560">
    <property type="entry name" value="HTH_31"/>
    <property type="match status" value="1"/>
</dbReference>
<comment type="caution">
    <text evidence="3">The sequence shown here is derived from an EMBL/GenBank/DDBJ whole genome shotgun (WGS) entry which is preliminary data.</text>
</comment>
<gene>
    <name evidence="3" type="ORF">NX801_28485</name>
</gene>